<evidence type="ECO:0000256" key="1">
    <source>
        <dbReference type="SAM" id="MobiDB-lite"/>
    </source>
</evidence>
<name>K5UUP1_PHACS</name>
<dbReference type="InParanoid" id="K5UUP1"/>
<gene>
    <name evidence="2" type="ORF">PHACADRAFT_260229</name>
</gene>
<dbReference type="RefSeq" id="XP_007398411.1">
    <property type="nucleotide sequence ID" value="XM_007398349.1"/>
</dbReference>
<proteinExistence type="predicted"/>
<sequence length="551" mass="60308">MSRATGADLPLEMLSSILNCLLPDLGTDRKYSLRAQNVKRGVVAPSLVCKHWAKAIRPILFRQLILRNAEDVQFLKNIVYSPHFTTSSLSGAIKFIHIYYEAAKGKPWFHHVHGLSTRLRGATFQCIVTSRAQDPGSTVAAWIPFKSIPRVTPSYVRLSALALQNLTLTNTTELARLVDSLSTLERCDCNGLTFLDPSPVVQSRRFGARRRASSALSSFEIKHPKNTAVSLQAVLAADILEPGRRMGLDDRTWDAAFQLALALKESEVAGVTLKRGNGDMFDMATISCSSGRYSYLAFGRNSINVDIKVCRPNADQGAGSPLAHIESITLRLSSSDLEVANTLPWDGLRPVVDSPHMHRLCIADGMLPHQSYEATKRILCSVLRRTQLTWALESRKLQFSNFDHSITSEDILSVPTEHTIDGTTITLDIAEQAEWLLPASRPGLSDIDATRNQYLRRLVATRTSRASIVTDTSSGIARSTADSTQHTVALEQAAEVPEADVQGSEAYEGGGSGGGNGKVGPWTKDEHGRWALAEHAVGRASGLWDMDELRA</sequence>
<dbReference type="OrthoDB" id="2804335at2759"/>
<evidence type="ECO:0000313" key="2">
    <source>
        <dbReference type="EMBL" id="EKM53731.1"/>
    </source>
</evidence>
<protein>
    <recommendedName>
        <fullName evidence="4">F-box domain-containing protein</fullName>
    </recommendedName>
</protein>
<dbReference type="AlphaFoldDB" id="K5UUP1"/>
<dbReference type="HOGENOM" id="CLU_024266_0_0_1"/>
<organism evidence="2 3">
    <name type="scientific">Phanerochaete carnosa (strain HHB-10118-sp)</name>
    <name type="common">White-rot fungus</name>
    <name type="synonym">Peniophora carnosa</name>
    <dbReference type="NCBI Taxonomy" id="650164"/>
    <lineage>
        <taxon>Eukaryota</taxon>
        <taxon>Fungi</taxon>
        <taxon>Dikarya</taxon>
        <taxon>Basidiomycota</taxon>
        <taxon>Agaricomycotina</taxon>
        <taxon>Agaricomycetes</taxon>
        <taxon>Polyporales</taxon>
        <taxon>Phanerochaetaceae</taxon>
        <taxon>Phanerochaete</taxon>
    </lineage>
</organism>
<dbReference type="GeneID" id="18917670"/>
<feature type="region of interest" description="Disordered" evidence="1">
    <location>
        <begin position="495"/>
        <end position="524"/>
    </location>
</feature>
<dbReference type="KEGG" id="pco:PHACADRAFT_260229"/>
<evidence type="ECO:0000313" key="3">
    <source>
        <dbReference type="Proteomes" id="UP000008370"/>
    </source>
</evidence>
<dbReference type="EMBL" id="JH930474">
    <property type="protein sequence ID" value="EKM53731.1"/>
    <property type="molecule type" value="Genomic_DNA"/>
</dbReference>
<dbReference type="Proteomes" id="UP000008370">
    <property type="component" value="Unassembled WGS sequence"/>
</dbReference>
<feature type="compositionally biased region" description="Gly residues" evidence="1">
    <location>
        <begin position="508"/>
        <end position="518"/>
    </location>
</feature>
<feature type="non-terminal residue" evidence="2">
    <location>
        <position position="1"/>
    </location>
</feature>
<evidence type="ECO:0008006" key="4">
    <source>
        <dbReference type="Google" id="ProtNLM"/>
    </source>
</evidence>
<accession>K5UUP1</accession>
<keyword evidence="3" id="KW-1185">Reference proteome</keyword>
<reference evidence="2 3" key="1">
    <citation type="journal article" date="2012" name="BMC Genomics">
        <title>Comparative genomics of the white-rot fungi, Phanerochaete carnosa and P. chrysosporium, to elucidate the genetic basis of the distinct wood types they colonize.</title>
        <authorList>
            <person name="Suzuki H."/>
            <person name="MacDonald J."/>
            <person name="Syed K."/>
            <person name="Salamov A."/>
            <person name="Hori C."/>
            <person name="Aerts A."/>
            <person name="Henrissat B."/>
            <person name="Wiebenga A."/>
            <person name="vanKuyk P.A."/>
            <person name="Barry K."/>
            <person name="Lindquist E."/>
            <person name="LaButti K."/>
            <person name="Lapidus A."/>
            <person name="Lucas S."/>
            <person name="Coutinho P."/>
            <person name="Gong Y."/>
            <person name="Samejima M."/>
            <person name="Mahadevan R."/>
            <person name="Abou-Zaid M."/>
            <person name="de Vries R.P."/>
            <person name="Igarashi K."/>
            <person name="Yadav J.S."/>
            <person name="Grigoriev I.V."/>
            <person name="Master E.R."/>
        </authorList>
    </citation>
    <scope>NUCLEOTIDE SEQUENCE [LARGE SCALE GENOMIC DNA]</scope>
    <source>
        <strain evidence="2 3">HHB-10118-sp</strain>
    </source>
</reference>